<sequence>MTICHLAYQFDPDTLHGGMAHWLHLPEATRHEMLRGLFALPSVTPILEALRVDRDIVAQNTATLYGAFLASLGGFKSLPNLTNDGMGPLLEWLKPDKTGSLPDPANPARGRRLDDALFAGFSTPHIAVGATLPEQAGILLPHDIAVLQQFLHAPGSMHLADATREATYAMLENLATNQTALLVIIDQ</sequence>
<accession>A0A2N3KST8</accession>
<protein>
    <submittedName>
        <fullName evidence="1">Uncharacterized protein</fullName>
    </submittedName>
</protein>
<evidence type="ECO:0000313" key="2">
    <source>
        <dbReference type="Proteomes" id="UP000233597"/>
    </source>
</evidence>
<organism evidence="1 2">
    <name type="scientific">Thalassospira marina</name>
    <dbReference type="NCBI Taxonomy" id="2048283"/>
    <lineage>
        <taxon>Bacteria</taxon>
        <taxon>Pseudomonadati</taxon>
        <taxon>Pseudomonadota</taxon>
        <taxon>Alphaproteobacteria</taxon>
        <taxon>Rhodospirillales</taxon>
        <taxon>Thalassospiraceae</taxon>
        <taxon>Thalassospira</taxon>
    </lineage>
</organism>
<evidence type="ECO:0000313" key="1">
    <source>
        <dbReference type="EMBL" id="PKR53580.1"/>
    </source>
</evidence>
<dbReference type="EMBL" id="NWTK01000008">
    <property type="protein sequence ID" value="PKR53580.1"/>
    <property type="molecule type" value="Genomic_DNA"/>
</dbReference>
<reference evidence="1 2" key="1">
    <citation type="submission" date="2017-09" db="EMBL/GenBank/DDBJ databases">
        <title>Biodiversity and function of Thalassospira species in the particle-attached aromatic-hydrocarbon-degrading consortia from the surface seawater of the South China Sea.</title>
        <authorList>
            <person name="Dong C."/>
            <person name="Liu R."/>
            <person name="Shao Z."/>
        </authorList>
    </citation>
    <scope>NUCLEOTIDE SEQUENCE [LARGE SCALE GENOMIC DNA]</scope>
    <source>
        <strain evidence="1 2">CSC1P2</strain>
    </source>
</reference>
<dbReference type="Proteomes" id="UP000233597">
    <property type="component" value="Unassembled WGS sequence"/>
</dbReference>
<dbReference type="OrthoDB" id="7364398at2"/>
<name>A0A2N3KST8_9PROT</name>
<gene>
    <name evidence="1" type="ORF">COO20_13665</name>
</gene>
<comment type="caution">
    <text evidence="1">The sequence shown here is derived from an EMBL/GenBank/DDBJ whole genome shotgun (WGS) entry which is preliminary data.</text>
</comment>
<dbReference type="RefSeq" id="WP_101267428.1">
    <property type="nucleotide sequence ID" value="NZ_NWTK01000008.1"/>
</dbReference>
<proteinExistence type="predicted"/>
<dbReference type="AlphaFoldDB" id="A0A2N3KST8"/>